<feature type="transmembrane region" description="Helical" evidence="1">
    <location>
        <begin position="20"/>
        <end position="40"/>
    </location>
</feature>
<proteinExistence type="predicted"/>
<feature type="non-terminal residue" evidence="2">
    <location>
        <position position="60"/>
    </location>
</feature>
<accession>A0A383F1M8</accession>
<gene>
    <name evidence="2" type="ORF">METZ01_LOCUS515254</name>
</gene>
<dbReference type="AlphaFoldDB" id="A0A383F1M8"/>
<evidence type="ECO:0000313" key="2">
    <source>
        <dbReference type="EMBL" id="SVE62400.1"/>
    </source>
</evidence>
<name>A0A383F1M8_9ZZZZ</name>
<evidence type="ECO:0000256" key="1">
    <source>
        <dbReference type="SAM" id="Phobius"/>
    </source>
</evidence>
<protein>
    <submittedName>
        <fullName evidence="2">Uncharacterized protein</fullName>
    </submittedName>
</protein>
<organism evidence="2">
    <name type="scientific">marine metagenome</name>
    <dbReference type="NCBI Taxonomy" id="408172"/>
    <lineage>
        <taxon>unclassified sequences</taxon>
        <taxon>metagenomes</taxon>
        <taxon>ecological metagenomes</taxon>
    </lineage>
</organism>
<keyword evidence="1" id="KW-0472">Membrane</keyword>
<reference evidence="2" key="1">
    <citation type="submission" date="2018-05" db="EMBL/GenBank/DDBJ databases">
        <authorList>
            <person name="Lanie J.A."/>
            <person name="Ng W.-L."/>
            <person name="Kazmierczak K.M."/>
            <person name="Andrzejewski T.M."/>
            <person name="Davidsen T.M."/>
            <person name="Wayne K.J."/>
            <person name="Tettelin H."/>
            <person name="Glass J.I."/>
            <person name="Rusch D."/>
            <person name="Podicherti R."/>
            <person name="Tsui H.-C.T."/>
            <person name="Winkler M.E."/>
        </authorList>
    </citation>
    <scope>NUCLEOTIDE SEQUENCE</scope>
</reference>
<keyword evidence="1" id="KW-1133">Transmembrane helix</keyword>
<dbReference type="EMBL" id="UINC01230321">
    <property type="protein sequence ID" value="SVE62400.1"/>
    <property type="molecule type" value="Genomic_DNA"/>
</dbReference>
<sequence length="60" mass="6718">MHVVSAIDEQPTLHRKRRSALLFSAMLLLSSYAAFEYGVWEAMATTDADGDGLTYGLEFY</sequence>
<keyword evidence="1" id="KW-0812">Transmembrane</keyword>